<evidence type="ECO:0000313" key="8">
    <source>
        <dbReference type="EMBL" id="KIO02082.1"/>
    </source>
</evidence>
<keyword evidence="9" id="KW-1185">Reference proteome</keyword>
<dbReference type="InterPro" id="IPR049326">
    <property type="entry name" value="Rhodopsin_dom_fungi"/>
</dbReference>
<dbReference type="AlphaFoldDB" id="A0A0C3JXF0"/>
<evidence type="ECO:0000259" key="7">
    <source>
        <dbReference type="Pfam" id="PF20684"/>
    </source>
</evidence>
<name>A0A0C3JXF0_PISTI</name>
<reference evidence="9" key="2">
    <citation type="submission" date="2015-01" db="EMBL/GenBank/DDBJ databases">
        <title>Evolutionary Origins and Diversification of the Mycorrhizal Mutualists.</title>
        <authorList>
            <consortium name="DOE Joint Genome Institute"/>
            <consortium name="Mycorrhizal Genomics Consortium"/>
            <person name="Kohler A."/>
            <person name="Kuo A."/>
            <person name="Nagy L.G."/>
            <person name="Floudas D."/>
            <person name="Copeland A."/>
            <person name="Barry K.W."/>
            <person name="Cichocki N."/>
            <person name="Veneault-Fourrey C."/>
            <person name="LaButti K."/>
            <person name="Lindquist E.A."/>
            <person name="Lipzen A."/>
            <person name="Lundell T."/>
            <person name="Morin E."/>
            <person name="Murat C."/>
            <person name="Riley R."/>
            <person name="Ohm R."/>
            <person name="Sun H."/>
            <person name="Tunlid A."/>
            <person name="Henrissat B."/>
            <person name="Grigoriev I.V."/>
            <person name="Hibbett D.S."/>
            <person name="Martin F."/>
        </authorList>
    </citation>
    <scope>NUCLEOTIDE SEQUENCE [LARGE SCALE GENOMIC DNA]</scope>
    <source>
        <strain evidence="9">Marx 270</strain>
    </source>
</reference>
<gene>
    <name evidence="8" type="ORF">M404DRAFT_712343</name>
</gene>
<feature type="transmembrane region" description="Helical" evidence="6">
    <location>
        <begin position="84"/>
        <end position="102"/>
    </location>
</feature>
<dbReference type="InterPro" id="IPR052337">
    <property type="entry name" value="SAT4-like"/>
</dbReference>
<dbReference type="HOGENOM" id="CLU_052841_1_1_1"/>
<feature type="domain" description="Rhodopsin" evidence="7">
    <location>
        <begin position="29"/>
        <end position="242"/>
    </location>
</feature>
<evidence type="ECO:0000256" key="6">
    <source>
        <dbReference type="SAM" id="Phobius"/>
    </source>
</evidence>
<proteinExistence type="inferred from homology"/>
<dbReference type="OrthoDB" id="444631at2759"/>
<evidence type="ECO:0000256" key="3">
    <source>
        <dbReference type="ARBA" id="ARBA00022989"/>
    </source>
</evidence>
<evidence type="ECO:0000256" key="2">
    <source>
        <dbReference type="ARBA" id="ARBA00022692"/>
    </source>
</evidence>
<feature type="transmembrane region" description="Helical" evidence="6">
    <location>
        <begin position="192"/>
        <end position="215"/>
    </location>
</feature>
<feature type="transmembrane region" description="Helical" evidence="6">
    <location>
        <begin position="13"/>
        <end position="32"/>
    </location>
</feature>
<reference evidence="8 9" key="1">
    <citation type="submission" date="2014-04" db="EMBL/GenBank/DDBJ databases">
        <authorList>
            <consortium name="DOE Joint Genome Institute"/>
            <person name="Kuo A."/>
            <person name="Kohler A."/>
            <person name="Costa M.D."/>
            <person name="Nagy L.G."/>
            <person name="Floudas D."/>
            <person name="Copeland A."/>
            <person name="Barry K.W."/>
            <person name="Cichocki N."/>
            <person name="Veneault-Fourrey C."/>
            <person name="LaButti K."/>
            <person name="Lindquist E.A."/>
            <person name="Lipzen A."/>
            <person name="Lundell T."/>
            <person name="Morin E."/>
            <person name="Murat C."/>
            <person name="Sun H."/>
            <person name="Tunlid A."/>
            <person name="Henrissat B."/>
            <person name="Grigoriev I.V."/>
            <person name="Hibbett D.S."/>
            <person name="Martin F."/>
            <person name="Nordberg H.P."/>
            <person name="Cantor M.N."/>
            <person name="Hua S.X."/>
        </authorList>
    </citation>
    <scope>NUCLEOTIDE SEQUENCE [LARGE SCALE GENOMIC DNA]</scope>
    <source>
        <strain evidence="8 9">Marx 270</strain>
    </source>
</reference>
<dbReference type="Pfam" id="PF20684">
    <property type="entry name" value="Fung_rhodopsin"/>
    <property type="match status" value="1"/>
</dbReference>
<comment type="subcellular location">
    <subcellularLocation>
        <location evidence="1">Membrane</location>
        <topology evidence="1">Multi-pass membrane protein</topology>
    </subcellularLocation>
</comment>
<organism evidence="8 9">
    <name type="scientific">Pisolithus tinctorius Marx 270</name>
    <dbReference type="NCBI Taxonomy" id="870435"/>
    <lineage>
        <taxon>Eukaryota</taxon>
        <taxon>Fungi</taxon>
        <taxon>Dikarya</taxon>
        <taxon>Basidiomycota</taxon>
        <taxon>Agaricomycotina</taxon>
        <taxon>Agaricomycetes</taxon>
        <taxon>Agaricomycetidae</taxon>
        <taxon>Boletales</taxon>
        <taxon>Sclerodermatineae</taxon>
        <taxon>Pisolithaceae</taxon>
        <taxon>Pisolithus</taxon>
    </lineage>
</organism>
<dbReference type="STRING" id="870435.A0A0C3JXF0"/>
<sequence length="326" mass="36134">MASSGLTIQQTEVVGTVLPIAAMVVTSFRLFVRMRQCRLWLDDVWAALAIVFDIISLAAFWLYLHDYARYSQNTRVALYYTNVQIFYAVVWSSRISILFTVVRLTSPGSLRRWIVRTAVAFVVAWMILGAQIFWTCEAESGWKTQPRPQCDTGRNVAIAQIITDVIGDTVLILAPFRLIHQVRLTKAQKIRLLSIFSTSAVTTVVSLTHAYYVFYNGGLKVIIAAVVEVSISLIVANLSVLVAFLFRISTEDPTTSVPLEFTSIITLGSQLIRSGTQYNPPSTSTMVVMVETQTMKVNDFGTGRNGSDIEAASLQLLAKPGPLHDT</sequence>
<feature type="transmembrane region" description="Helical" evidence="6">
    <location>
        <begin position="157"/>
        <end position="180"/>
    </location>
</feature>
<comment type="similarity">
    <text evidence="5">Belongs to the SAT4 family.</text>
</comment>
<keyword evidence="2 6" id="KW-0812">Transmembrane</keyword>
<feature type="transmembrane region" description="Helical" evidence="6">
    <location>
        <begin position="114"/>
        <end position="134"/>
    </location>
</feature>
<dbReference type="Proteomes" id="UP000054217">
    <property type="component" value="Unassembled WGS sequence"/>
</dbReference>
<accession>A0A0C3JXF0</accession>
<dbReference type="EMBL" id="KN831983">
    <property type="protein sequence ID" value="KIO02082.1"/>
    <property type="molecule type" value="Genomic_DNA"/>
</dbReference>
<dbReference type="InParanoid" id="A0A0C3JXF0"/>
<dbReference type="PANTHER" id="PTHR33048">
    <property type="entry name" value="PTH11-LIKE INTEGRAL MEMBRANE PROTEIN (AFU_ORTHOLOGUE AFUA_5G11245)"/>
    <property type="match status" value="1"/>
</dbReference>
<feature type="transmembrane region" description="Helical" evidence="6">
    <location>
        <begin position="44"/>
        <end position="64"/>
    </location>
</feature>
<dbReference type="GO" id="GO:0016020">
    <property type="term" value="C:membrane"/>
    <property type="evidence" value="ECO:0007669"/>
    <property type="project" value="UniProtKB-SubCell"/>
</dbReference>
<evidence type="ECO:0000256" key="4">
    <source>
        <dbReference type="ARBA" id="ARBA00023136"/>
    </source>
</evidence>
<dbReference type="PANTHER" id="PTHR33048:SF19">
    <property type="entry name" value="MEMBRANE PROTEIN PTH11-LIKE, PUTATIVE (AFU_ORTHOLOGUE AFUA_1G14080)-RELATED"/>
    <property type="match status" value="1"/>
</dbReference>
<evidence type="ECO:0000256" key="5">
    <source>
        <dbReference type="ARBA" id="ARBA00038359"/>
    </source>
</evidence>
<protein>
    <recommendedName>
        <fullName evidence="7">Rhodopsin domain-containing protein</fullName>
    </recommendedName>
</protein>
<keyword evidence="3 6" id="KW-1133">Transmembrane helix</keyword>
<feature type="transmembrane region" description="Helical" evidence="6">
    <location>
        <begin position="221"/>
        <end position="246"/>
    </location>
</feature>
<evidence type="ECO:0000256" key="1">
    <source>
        <dbReference type="ARBA" id="ARBA00004141"/>
    </source>
</evidence>
<keyword evidence="4 6" id="KW-0472">Membrane</keyword>
<evidence type="ECO:0000313" key="9">
    <source>
        <dbReference type="Proteomes" id="UP000054217"/>
    </source>
</evidence>